<organism evidence="4">
    <name type="scientific">Nippostrongylus brasiliensis</name>
    <name type="common">Rat hookworm</name>
    <dbReference type="NCBI Taxonomy" id="27835"/>
    <lineage>
        <taxon>Eukaryota</taxon>
        <taxon>Metazoa</taxon>
        <taxon>Ecdysozoa</taxon>
        <taxon>Nematoda</taxon>
        <taxon>Chromadorea</taxon>
        <taxon>Rhabditida</taxon>
        <taxon>Rhabditina</taxon>
        <taxon>Rhabditomorpha</taxon>
        <taxon>Strongyloidea</taxon>
        <taxon>Heligmosomidae</taxon>
        <taxon>Nippostrongylus</taxon>
    </lineage>
</organism>
<dbReference type="PRINTS" id="PR00080">
    <property type="entry name" value="SDRFAMILY"/>
</dbReference>
<evidence type="ECO:0000256" key="1">
    <source>
        <dbReference type="ARBA" id="ARBA00023002"/>
    </source>
</evidence>
<dbReference type="OMA" id="AMCGRDE"/>
<dbReference type="PROSITE" id="PS00061">
    <property type="entry name" value="ADH_SHORT"/>
    <property type="match status" value="1"/>
</dbReference>
<evidence type="ECO:0000313" key="2">
    <source>
        <dbReference type="EMBL" id="VDL65205.1"/>
    </source>
</evidence>
<dbReference type="Gene3D" id="3.40.50.720">
    <property type="entry name" value="NAD(P)-binding Rossmann-like Domain"/>
    <property type="match status" value="1"/>
</dbReference>
<evidence type="ECO:0000313" key="4">
    <source>
        <dbReference type="WBParaSite" id="NBR_0000164101-mRNA-1"/>
    </source>
</evidence>
<dbReference type="EMBL" id="UYSL01001411">
    <property type="protein sequence ID" value="VDL65205.1"/>
    <property type="molecule type" value="Genomic_DNA"/>
</dbReference>
<evidence type="ECO:0000313" key="3">
    <source>
        <dbReference type="Proteomes" id="UP000271162"/>
    </source>
</evidence>
<dbReference type="InterPro" id="IPR002347">
    <property type="entry name" value="SDR_fam"/>
</dbReference>
<proteinExistence type="predicted"/>
<gene>
    <name evidence="2" type="ORF">NBR_LOCUS1642</name>
</gene>
<sequence length="284" mass="30488">MPRFQDKVVIITGSSSGIGATTALLFAKEGARITITGRKQDKLKVLLYIFNVMEIHDSIVAAGVSEGRILSVIGDIRNDEVQKELIERTVAKFGQIDILVNNAGGFVGMPGFAASDEDFAYIVDLNLKSVMQLTRLARPHLIASKGEIVNISSVAGQDFAFPNSPFYAIAKAGLDQFTRALAIDLIEHGVRVNGVSPGIVETSFIENTGLTEEMSKKIYKFYGSQKAAVPRGSIGRPEEIASVIAFLADRRVSSYIVGQMIIVDGGSSVIMGAGTMDLESILSQ</sequence>
<accession>A0A0N4XGI9</accession>
<keyword evidence="1" id="KW-0560">Oxidoreductase</keyword>
<protein>
    <submittedName>
        <fullName evidence="4">SDR family oxidoreductase</fullName>
    </submittedName>
</protein>
<dbReference type="InterPro" id="IPR020904">
    <property type="entry name" value="Sc_DH/Rdtase_CS"/>
</dbReference>
<dbReference type="AlphaFoldDB" id="A0A0N4XGI9"/>
<dbReference type="FunFam" id="3.40.50.720:FF:000084">
    <property type="entry name" value="Short-chain dehydrogenase reductase"/>
    <property type="match status" value="1"/>
</dbReference>
<dbReference type="PANTHER" id="PTHR44115">
    <property type="entry name" value="PROTEIN CBG09704"/>
    <property type="match status" value="1"/>
</dbReference>
<dbReference type="PRINTS" id="PR00081">
    <property type="entry name" value="GDHRDH"/>
</dbReference>
<reference evidence="2 3" key="2">
    <citation type="submission" date="2018-11" db="EMBL/GenBank/DDBJ databases">
        <authorList>
            <consortium name="Pathogen Informatics"/>
        </authorList>
    </citation>
    <scope>NUCLEOTIDE SEQUENCE [LARGE SCALE GENOMIC DNA]</scope>
</reference>
<reference evidence="4" key="1">
    <citation type="submission" date="2017-02" db="UniProtKB">
        <authorList>
            <consortium name="WormBaseParasite"/>
        </authorList>
    </citation>
    <scope>IDENTIFICATION</scope>
</reference>
<dbReference type="SUPFAM" id="SSF51735">
    <property type="entry name" value="NAD(P)-binding Rossmann-fold domains"/>
    <property type="match status" value="1"/>
</dbReference>
<keyword evidence="3" id="KW-1185">Reference proteome</keyword>
<dbReference type="Proteomes" id="UP000271162">
    <property type="component" value="Unassembled WGS sequence"/>
</dbReference>
<dbReference type="WBParaSite" id="NBR_0000164101-mRNA-1">
    <property type="protein sequence ID" value="NBR_0000164101-mRNA-1"/>
    <property type="gene ID" value="NBR_0000164101"/>
</dbReference>
<name>A0A0N4XGI9_NIPBR</name>
<dbReference type="InterPro" id="IPR036291">
    <property type="entry name" value="NAD(P)-bd_dom_sf"/>
</dbReference>
<dbReference type="STRING" id="27835.A0A0N4XGI9"/>
<dbReference type="Pfam" id="PF13561">
    <property type="entry name" value="adh_short_C2"/>
    <property type="match status" value="1"/>
</dbReference>
<dbReference type="GO" id="GO:0016491">
    <property type="term" value="F:oxidoreductase activity"/>
    <property type="evidence" value="ECO:0007669"/>
    <property type="project" value="UniProtKB-KW"/>
</dbReference>
<dbReference type="PANTHER" id="PTHR44115:SF4">
    <property type="entry name" value="OXIDOREDUCTASE"/>
    <property type="match status" value="1"/>
</dbReference>